<sequence length="308" mass="32856">MAPSTFTLTPSSISPTAFTNKHILITGGSSGIGLSTAELLLAFSAKLTILDINSPPKTSTLHNNKSVLVITGDIRDWKYQRAAFAQAVKHHGELAGVFVNAGIGENSDVFFTDELDKDGELEEIDHKVLDIDIRATADTIKLAIHHMRKNNGGKGGGTIVCTASLAGYLASKGLPLYSAAKFGVVGLMRSLKNDVSRLNIAISVVAPAITVTPLLTKDGTRTLDSEVNKMTNFGVPLNKVETISTAAAWLLSLGQKGNGKGILCQADRLIDIEEGLATSRTAWLGDEMLGYFRNGRGMKDFSKLQSKI</sequence>
<reference evidence="3 4" key="1">
    <citation type="submission" date="2019-01" db="EMBL/GenBank/DDBJ databases">
        <title>Intercellular communication is required for trap formation in the nematode-trapping fungus Duddingtonia flagrans.</title>
        <authorList>
            <person name="Youssar L."/>
            <person name="Wernet V."/>
            <person name="Hensel N."/>
            <person name="Hildebrandt H.-G."/>
            <person name="Fischer R."/>
        </authorList>
    </citation>
    <scope>NUCLEOTIDE SEQUENCE [LARGE SCALE GENOMIC DNA]</scope>
    <source>
        <strain evidence="3 4">CBS H-5679</strain>
    </source>
</reference>
<evidence type="ECO:0000313" key="4">
    <source>
        <dbReference type="Proteomes" id="UP000283090"/>
    </source>
</evidence>
<dbReference type="PANTHER" id="PTHR43180:SF80">
    <property type="entry name" value="NAD(P)-BINDING PROTEIN"/>
    <property type="match status" value="1"/>
</dbReference>
<comment type="caution">
    <text evidence="3">The sequence shown here is derived from an EMBL/GenBank/DDBJ whole genome shotgun (WGS) entry which is preliminary data.</text>
</comment>
<keyword evidence="4" id="KW-1185">Reference proteome</keyword>
<protein>
    <recommendedName>
        <fullName evidence="5">NAD(P)-binding protein</fullName>
    </recommendedName>
</protein>
<dbReference type="AlphaFoldDB" id="A0A436ZXG7"/>
<gene>
    <name evidence="3" type="ORF">DFL_005430</name>
</gene>
<dbReference type="RefSeq" id="XP_067489194.1">
    <property type="nucleotide sequence ID" value="XM_067634690.1"/>
</dbReference>
<name>A0A436ZXG7_ARTFL</name>
<dbReference type="InterPro" id="IPR002347">
    <property type="entry name" value="SDR_fam"/>
</dbReference>
<organism evidence="3 4">
    <name type="scientific">Arthrobotrys flagrans</name>
    <name type="common">Nematode-trapping fungus</name>
    <name type="synonym">Trichothecium flagrans</name>
    <dbReference type="NCBI Taxonomy" id="97331"/>
    <lineage>
        <taxon>Eukaryota</taxon>
        <taxon>Fungi</taxon>
        <taxon>Dikarya</taxon>
        <taxon>Ascomycota</taxon>
        <taxon>Pezizomycotina</taxon>
        <taxon>Orbiliomycetes</taxon>
        <taxon>Orbiliales</taxon>
        <taxon>Orbiliaceae</taxon>
        <taxon>Arthrobotrys</taxon>
    </lineage>
</organism>
<keyword evidence="2" id="KW-0560">Oxidoreductase</keyword>
<dbReference type="Gene3D" id="3.40.50.720">
    <property type="entry name" value="NAD(P)-binding Rossmann-like Domain"/>
    <property type="match status" value="1"/>
</dbReference>
<dbReference type="VEuPathDB" id="FungiDB:DFL_005430"/>
<dbReference type="GeneID" id="93587741"/>
<dbReference type="GO" id="GO:0016491">
    <property type="term" value="F:oxidoreductase activity"/>
    <property type="evidence" value="ECO:0007669"/>
    <property type="project" value="UniProtKB-KW"/>
</dbReference>
<dbReference type="EMBL" id="SAEB01000007">
    <property type="protein sequence ID" value="RVD83650.1"/>
    <property type="molecule type" value="Genomic_DNA"/>
</dbReference>
<evidence type="ECO:0000313" key="3">
    <source>
        <dbReference type="EMBL" id="RVD83650.1"/>
    </source>
</evidence>
<dbReference type="SUPFAM" id="SSF51735">
    <property type="entry name" value="NAD(P)-binding Rossmann-fold domains"/>
    <property type="match status" value="1"/>
</dbReference>
<evidence type="ECO:0000256" key="1">
    <source>
        <dbReference type="ARBA" id="ARBA00006484"/>
    </source>
</evidence>
<dbReference type="PANTHER" id="PTHR43180">
    <property type="entry name" value="3-OXOACYL-(ACYL-CARRIER-PROTEIN) REDUCTASE (AFU_ORTHOLOGUE AFUA_6G11210)"/>
    <property type="match status" value="1"/>
</dbReference>
<dbReference type="STRING" id="97331.A0A436ZXG7"/>
<proteinExistence type="inferred from homology"/>
<dbReference type="OrthoDB" id="37659at2759"/>
<dbReference type="Proteomes" id="UP000283090">
    <property type="component" value="Unassembled WGS sequence"/>
</dbReference>
<dbReference type="PRINTS" id="PR00081">
    <property type="entry name" value="GDHRDH"/>
</dbReference>
<evidence type="ECO:0008006" key="5">
    <source>
        <dbReference type="Google" id="ProtNLM"/>
    </source>
</evidence>
<dbReference type="InterPro" id="IPR036291">
    <property type="entry name" value="NAD(P)-bd_dom_sf"/>
</dbReference>
<accession>A0A436ZXG7</accession>
<dbReference type="Pfam" id="PF00106">
    <property type="entry name" value="adh_short"/>
    <property type="match status" value="1"/>
</dbReference>
<comment type="similarity">
    <text evidence="1">Belongs to the short-chain dehydrogenases/reductases (SDR) family.</text>
</comment>
<evidence type="ECO:0000256" key="2">
    <source>
        <dbReference type="ARBA" id="ARBA00023002"/>
    </source>
</evidence>